<evidence type="ECO:0000256" key="6">
    <source>
        <dbReference type="ARBA" id="ARBA00022884"/>
    </source>
</evidence>
<name>F6BEA9_METIK</name>
<dbReference type="PANTHER" id="PTHR35579:SF3">
    <property type="entry name" value="CRISPR SYSTEM CMS ENDORIBONUCLEASE CSM3"/>
    <property type="match status" value="1"/>
</dbReference>
<evidence type="ECO:0000313" key="11">
    <source>
        <dbReference type="Proteomes" id="UP000009227"/>
    </source>
</evidence>
<evidence type="ECO:0000256" key="3">
    <source>
        <dbReference type="ARBA" id="ARBA00022722"/>
    </source>
</evidence>
<dbReference type="NCBIfam" id="TIGR02582">
    <property type="entry name" value="cas7_TM1809"/>
    <property type="match status" value="2"/>
</dbReference>
<dbReference type="GO" id="GO:0051607">
    <property type="term" value="P:defense response to virus"/>
    <property type="evidence" value="ECO:0007669"/>
    <property type="project" value="UniProtKB-KW"/>
</dbReference>
<evidence type="ECO:0000259" key="9">
    <source>
        <dbReference type="Pfam" id="PF03787"/>
    </source>
</evidence>
<dbReference type="STRING" id="880724.Metig_1249"/>
<dbReference type="PANTHER" id="PTHR35579">
    <property type="entry name" value="CRISPR SYSTEM CMS ENDORIBONUCLEASE CSM3"/>
    <property type="match status" value="1"/>
</dbReference>
<evidence type="ECO:0000256" key="4">
    <source>
        <dbReference type="ARBA" id="ARBA00022759"/>
    </source>
</evidence>
<keyword evidence="7" id="KW-0051">Antiviral defense</keyword>
<accession>F6BEA9</accession>
<dbReference type="GO" id="GO:0016787">
    <property type="term" value="F:hydrolase activity"/>
    <property type="evidence" value="ECO:0007669"/>
    <property type="project" value="UniProtKB-KW"/>
</dbReference>
<sequence>MKENKKVMKMENITLKGKVIISGVIELLTGLHIGGLKETLKIGGTDDPVIKDAFGRIYIPGSSLKGKIRCLLEKSMGKGKVKVVIKVKKEIKEGDKSRYEVKEDKEETYELKDFNTDIVDKLIEEYKSKGYTEDKGYSIESHITALPCSCGDCVICKIFGPHDSKKIEEPRRVVFRDAYLVKEINDNEKNRNNSNNEVIEIGEKKYKILDENDEELNEYLEIKPENIIDRVKGVAQHPRFIERVSAGAKFYFEIVFNVYKKEDKELLKELITGMKLLEDDYLGGSGSRGYGKIKFENLKIVNRPKEYYEGNEKAEKVTDVKDLDELKNLNKLEEKIKEIWNY</sequence>
<dbReference type="KEGG" id="mig:Metig_1249"/>
<dbReference type="Proteomes" id="UP000009227">
    <property type="component" value="Chromosome"/>
</dbReference>
<evidence type="ECO:0000256" key="8">
    <source>
        <dbReference type="ARBA" id="ARBA00033183"/>
    </source>
</evidence>
<feature type="domain" description="CRISPR type III-associated protein" evidence="9">
    <location>
        <begin position="25"/>
        <end position="294"/>
    </location>
</feature>
<gene>
    <name evidence="10" type="ordered locus">Metig_1249</name>
</gene>
<dbReference type="AlphaFoldDB" id="F6BEA9"/>
<dbReference type="Pfam" id="PF03787">
    <property type="entry name" value="RAMPs"/>
    <property type="match status" value="1"/>
</dbReference>
<keyword evidence="5" id="KW-0378">Hydrolase</keyword>
<dbReference type="InterPro" id="IPR005537">
    <property type="entry name" value="RAMP_III_fam"/>
</dbReference>
<evidence type="ECO:0000256" key="1">
    <source>
        <dbReference type="ARBA" id="ARBA00006342"/>
    </source>
</evidence>
<keyword evidence="6" id="KW-0694">RNA-binding</keyword>
<dbReference type="InterPro" id="IPR013412">
    <property type="entry name" value="CRISPR-assoc_RAMP_Csm3"/>
</dbReference>
<keyword evidence="3" id="KW-0540">Nuclease</keyword>
<evidence type="ECO:0000256" key="2">
    <source>
        <dbReference type="ARBA" id="ARBA00022150"/>
    </source>
</evidence>
<dbReference type="InterPro" id="IPR052216">
    <property type="entry name" value="CRISPR_Csm3_endoribonuclease"/>
</dbReference>
<evidence type="ECO:0000313" key="10">
    <source>
        <dbReference type="EMBL" id="AEF96786.1"/>
    </source>
</evidence>
<dbReference type="GO" id="GO:0003723">
    <property type="term" value="F:RNA binding"/>
    <property type="evidence" value="ECO:0007669"/>
    <property type="project" value="UniProtKB-KW"/>
</dbReference>
<dbReference type="EMBL" id="CP002737">
    <property type="protein sequence ID" value="AEF96786.1"/>
    <property type="molecule type" value="Genomic_DNA"/>
</dbReference>
<dbReference type="GO" id="GO:0004519">
    <property type="term" value="F:endonuclease activity"/>
    <property type="evidence" value="ECO:0007669"/>
    <property type="project" value="UniProtKB-KW"/>
</dbReference>
<dbReference type="HOGENOM" id="CLU_067743_0_0_2"/>
<evidence type="ECO:0000256" key="5">
    <source>
        <dbReference type="ARBA" id="ARBA00022801"/>
    </source>
</evidence>
<comment type="similarity">
    <text evidence="1">Belongs to the CRISPR-associated Csm3 family.</text>
</comment>
<evidence type="ECO:0000256" key="7">
    <source>
        <dbReference type="ARBA" id="ARBA00023118"/>
    </source>
</evidence>
<protein>
    <recommendedName>
        <fullName evidence="2">CRISPR system Cms endoribonuclease Csm3</fullName>
    </recommendedName>
    <alternativeName>
        <fullName evidence="8">CRISPR type III A-associated RAMP protein Csm3</fullName>
    </alternativeName>
</protein>
<keyword evidence="4" id="KW-0255">Endonuclease</keyword>
<reference evidence="10 11" key="1">
    <citation type="submission" date="2011-05" db="EMBL/GenBank/DDBJ databases">
        <title>Complete sequence of Methanotorris igneus Kol 5.</title>
        <authorList>
            <consortium name="US DOE Joint Genome Institute"/>
            <person name="Lucas S."/>
            <person name="Han J."/>
            <person name="Lapidus A."/>
            <person name="Cheng J.-F."/>
            <person name="Goodwin L."/>
            <person name="Pitluck S."/>
            <person name="Peters L."/>
            <person name="Mikhailova N."/>
            <person name="Chertkov O."/>
            <person name="Han C."/>
            <person name="Tapia R."/>
            <person name="Land M."/>
            <person name="Hauser L."/>
            <person name="Kyrpides N."/>
            <person name="Ivanova N."/>
            <person name="Pagani I."/>
            <person name="Sieprawska-Lupa M."/>
            <person name="Whitman W."/>
            <person name="Woyke T."/>
        </authorList>
    </citation>
    <scope>NUCLEOTIDE SEQUENCE [LARGE SCALE GENOMIC DNA]</scope>
    <source>
        <strain evidence="11">DSM 5666 / JCM 11834 / Kol 5</strain>
    </source>
</reference>
<keyword evidence="11" id="KW-1185">Reference proteome</keyword>
<proteinExistence type="inferred from homology"/>
<organism evidence="11">
    <name type="scientific">Methanotorris igneus (strain DSM 5666 / JCM 11834 / Kol 5)</name>
    <dbReference type="NCBI Taxonomy" id="880724"/>
    <lineage>
        <taxon>Archaea</taxon>
        <taxon>Methanobacteriati</taxon>
        <taxon>Methanobacteriota</taxon>
        <taxon>Methanomada group</taxon>
        <taxon>Methanococci</taxon>
        <taxon>Methanococcales</taxon>
        <taxon>Methanocaldococcaceae</taxon>
        <taxon>Methanotorris</taxon>
    </lineage>
</organism>